<keyword evidence="1" id="KW-0472">Membrane</keyword>
<dbReference type="GeneID" id="36399826"/>
<dbReference type="PANTHER" id="PTHR15907">
    <property type="entry name" value="DUF614 FAMILY PROTEIN-RELATED"/>
    <property type="match status" value="1"/>
</dbReference>
<evidence type="ECO:0000313" key="2">
    <source>
        <dbReference type="EMBL" id="CEG47621.1"/>
    </source>
</evidence>
<dbReference type="AlphaFoldDB" id="A0A0P1B0G3"/>
<keyword evidence="1" id="KW-1133">Transmembrane helix</keyword>
<dbReference type="RefSeq" id="XP_024583990.1">
    <property type="nucleotide sequence ID" value="XM_024718608.1"/>
</dbReference>
<keyword evidence="1" id="KW-0812">Transmembrane</keyword>
<proteinExistence type="predicted"/>
<name>A0A0P1B0G3_PLAHL</name>
<dbReference type="OrthoDB" id="1045822at2759"/>
<dbReference type="Pfam" id="PF04749">
    <property type="entry name" value="PLAC8"/>
    <property type="match status" value="2"/>
</dbReference>
<accession>A0A0P1B0G3</accession>
<dbReference type="STRING" id="4781.A0A0P1B0G3"/>
<dbReference type="Proteomes" id="UP000054928">
    <property type="component" value="Unassembled WGS sequence"/>
</dbReference>
<feature type="transmembrane region" description="Helical" evidence="1">
    <location>
        <begin position="144"/>
        <end position="162"/>
    </location>
</feature>
<feature type="transmembrane region" description="Helical" evidence="1">
    <location>
        <begin position="336"/>
        <end position="355"/>
    </location>
</feature>
<dbReference type="OMA" id="NEYSHAG"/>
<protein>
    <submittedName>
        <fullName evidence="2">Uncharacterized protein family Cys-rich</fullName>
    </submittedName>
</protein>
<dbReference type="InterPro" id="IPR006461">
    <property type="entry name" value="PLAC_motif_containing"/>
</dbReference>
<feature type="transmembrane region" description="Helical" evidence="1">
    <location>
        <begin position="286"/>
        <end position="309"/>
    </location>
</feature>
<evidence type="ECO:0000256" key="1">
    <source>
        <dbReference type="SAM" id="Phobius"/>
    </source>
</evidence>
<keyword evidence="3" id="KW-1185">Reference proteome</keyword>
<evidence type="ECO:0000313" key="3">
    <source>
        <dbReference type="Proteomes" id="UP000054928"/>
    </source>
</evidence>
<feature type="transmembrane region" description="Helical" evidence="1">
    <location>
        <begin position="100"/>
        <end position="124"/>
    </location>
</feature>
<sequence length="411" mass="44993">MDLDPQSSRAHFTKVNTPSQLAPVQTSTTNYMPSPSRALELDTPRGPEYIAGDGIPTGAWATGLFDCFDNLIPNCFMVTLCPCVAVAQLSTRLGDASYKLVLGFLVLASVVQLTMLVIACIKAEEEHDTVNGIYGSYDGKEVNASFVIIALAVQLLLLAYVWHLRMKTRRRFQLPGSMVTDCLSSWFCSCCTVAQLRTHVRCYQPGDCSFRAPDVLQAYPGKSYATVVHVKQASHAGTCEQSVMVSAWSADFCGCFDSMIPNCCMVTCCSCVALAQISERLGVAPYIRILVIFSLLSLAGFIAGLYPVYLNSHSELGPSINSNEYSHAGRHETNPAQSWTLTIVRAIFVGYIWYLRQITRRMFRIPGSSCGDFWASFCCSCCTLAQIATHVKSYKPGACSFGPPDVLPPYT</sequence>
<dbReference type="NCBIfam" id="TIGR01571">
    <property type="entry name" value="A_thal_Cys_rich"/>
    <property type="match status" value="2"/>
</dbReference>
<reference evidence="3" key="1">
    <citation type="submission" date="2014-09" db="EMBL/GenBank/DDBJ databases">
        <authorList>
            <person name="Sharma Rahul"/>
            <person name="Thines Marco"/>
        </authorList>
    </citation>
    <scope>NUCLEOTIDE SEQUENCE [LARGE SCALE GENOMIC DNA]</scope>
</reference>
<dbReference type="EMBL" id="CCYD01002664">
    <property type="protein sequence ID" value="CEG47621.1"/>
    <property type="molecule type" value="Genomic_DNA"/>
</dbReference>
<organism evidence="2 3">
    <name type="scientific">Plasmopara halstedii</name>
    <name type="common">Downy mildew of sunflower</name>
    <dbReference type="NCBI Taxonomy" id="4781"/>
    <lineage>
        <taxon>Eukaryota</taxon>
        <taxon>Sar</taxon>
        <taxon>Stramenopiles</taxon>
        <taxon>Oomycota</taxon>
        <taxon>Peronosporomycetes</taxon>
        <taxon>Peronosporales</taxon>
        <taxon>Peronosporaceae</taxon>
        <taxon>Plasmopara</taxon>
    </lineage>
</organism>